<feature type="transmembrane region" description="Helical" evidence="1">
    <location>
        <begin position="6"/>
        <end position="29"/>
    </location>
</feature>
<dbReference type="RefSeq" id="WP_219876099.1">
    <property type="nucleotide sequence ID" value="NZ_JAHYXK010000002.1"/>
</dbReference>
<keyword evidence="1" id="KW-0472">Membrane</keyword>
<dbReference type="Proteomes" id="UP000813018">
    <property type="component" value="Unassembled WGS sequence"/>
</dbReference>
<comment type="caution">
    <text evidence="2">The sequence shown here is derived from an EMBL/GenBank/DDBJ whole genome shotgun (WGS) entry which is preliminary data.</text>
</comment>
<gene>
    <name evidence="2" type="ORF">K0O23_04010</name>
</gene>
<keyword evidence="1" id="KW-1133">Transmembrane helix</keyword>
<keyword evidence="1" id="KW-0812">Transmembrane</keyword>
<sequence>MEITFLELVIVALATVGAFALAIPLLMWIDEYRSNKRIEKEKAERKKYFTIEEYLQDNPHKRLVNINDEPSLFEEMYHAVMEIQHRLQVQQVQVQPIPASKEDTKKMVLEALQGSTANLVVSRDYPSVQAELTAEETEAARKYFTE</sequence>
<proteinExistence type="predicted"/>
<dbReference type="EMBL" id="JAHYXK010000002">
    <property type="protein sequence ID" value="MBW7466220.1"/>
    <property type="molecule type" value="Genomic_DNA"/>
</dbReference>
<reference evidence="2 3" key="1">
    <citation type="journal article" date="2016" name="Int. J. Syst. Evol. Microbiol.">
        <title>Pontibacter aydingkolensis sp. nov., isolated from soil of a salt lake.</title>
        <authorList>
            <person name="Osman G."/>
            <person name="Zhang T."/>
            <person name="Lou K."/>
            <person name="Gao Y."/>
            <person name="Chang W."/>
            <person name="Lin Q."/>
            <person name="Yang H.M."/>
            <person name="Huo X.D."/>
            <person name="Wang N."/>
        </authorList>
    </citation>
    <scope>NUCLEOTIDE SEQUENCE [LARGE SCALE GENOMIC DNA]</scope>
    <source>
        <strain evidence="2 3">KACC 19255</strain>
    </source>
</reference>
<keyword evidence="3" id="KW-1185">Reference proteome</keyword>
<evidence type="ECO:0000313" key="2">
    <source>
        <dbReference type="EMBL" id="MBW7466220.1"/>
    </source>
</evidence>
<evidence type="ECO:0000313" key="3">
    <source>
        <dbReference type="Proteomes" id="UP000813018"/>
    </source>
</evidence>
<organism evidence="2 3">
    <name type="scientific">Pontibacter aydingkolensis</name>
    <dbReference type="NCBI Taxonomy" id="1911536"/>
    <lineage>
        <taxon>Bacteria</taxon>
        <taxon>Pseudomonadati</taxon>
        <taxon>Bacteroidota</taxon>
        <taxon>Cytophagia</taxon>
        <taxon>Cytophagales</taxon>
        <taxon>Hymenobacteraceae</taxon>
        <taxon>Pontibacter</taxon>
    </lineage>
</organism>
<accession>A0ABS7CQV7</accession>
<evidence type="ECO:0000256" key="1">
    <source>
        <dbReference type="SAM" id="Phobius"/>
    </source>
</evidence>
<name>A0ABS7CQV7_9BACT</name>
<protein>
    <submittedName>
        <fullName evidence="2">Uncharacterized protein</fullName>
    </submittedName>
</protein>